<dbReference type="GO" id="GO:0045151">
    <property type="term" value="P:acetoin biosynthetic process"/>
    <property type="evidence" value="ECO:0007669"/>
    <property type="project" value="UniProtKB-UniRule"/>
</dbReference>
<accession>A0A1R0FBD2</accession>
<dbReference type="RefSeq" id="WP_075869450.1">
    <property type="nucleotide sequence ID" value="NZ_LXYT01000001.1"/>
</dbReference>
<dbReference type="Proteomes" id="UP000187344">
    <property type="component" value="Unassembled WGS sequence"/>
</dbReference>
<keyword evidence="11" id="KW-1185">Reference proteome</keyword>
<evidence type="ECO:0000256" key="6">
    <source>
        <dbReference type="ARBA" id="ARBA00022793"/>
    </source>
</evidence>
<dbReference type="Pfam" id="PF03306">
    <property type="entry name" value="AAL_decarboxy"/>
    <property type="match status" value="1"/>
</dbReference>
<dbReference type="AlphaFoldDB" id="A0A1R0FBD2"/>
<dbReference type="GO" id="GO:0047605">
    <property type="term" value="F:acetolactate decarboxylase activity"/>
    <property type="evidence" value="ECO:0007669"/>
    <property type="project" value="UniProtKB-UniRule"/>
</dbReference>
<dbReference type="EC" id="4.1.1.5" evidence="4 9"/>
<gene>
    <name evidence="10" type="ORF">PEB0149_017710</name>
</gene>
<evidence type="ECO:0000256" key="8">
    <source>
        <dbReference type="ARBA" id="ARBA00023239"/>
    </source>
</evidence>
<dbReference type="UniPathway" id="UPA00626">
    <property type="reaction ID" value="UER00678"/>
</dbReference>
<evidence type="ECO:0000256" key="4">
    <source>
        <dbReference type="ARBA" id="ARBA00013204"/>
    </source>
</evidence>
<sequence length="234" mass="26713">MTKKITQFSGVNALMMGVFDGLFPISEIKKHGNFGLGCSEGLTGEAIIDCCHFWDAKGDRPLRIMDDTERMPFAQITTFAPEESFAISHVSKATLYDELSKHLKFDNVFLAIKLEGKFDHLKVRRPRELDQRFKNAMEVAEHQIVEDIKDIEGELIGFWTPEFFQNVSVAGFHVHFVDKNRTTGGHVIDFSIEKGTLSYETKYGLDIELSDKKAYLDHDLKVADMDKIIKQFEN</sequence>
<dbReference type="EMBL" id="LXYT01000001">
    <property type="protein sequence ID" value="OLY44303.1"/>
    <property type="molecule type" value="Genomic_DNA"/>
</dbReference>
<reference evidence="10 11" key="1">
    <citation type="submission" date="2016-12" db="EMBL/GenBank/DDBJ databases">
        <title>Comparative genomics of Bartonella apis.</title>
        <authorList>
            <person name="Engel P."/>
        </authorList>
    </citation>
    <scope>NUCLEOTIDE SEQUENCE [LARGE SCALE GENOMIC DNA]</scope>
    <source>
        <strain evidence="10 11">PEB0149</strain>
    </source>
</reference>
<dbReference type="OrthoDB" id="8612680at2"/>
<evidence type="ECO:0000256" key="3">
    <source>
        <dbReference type="ARBA" id="ARBA00007106"/>
    </source>
</evidence>
<name>A0A1R0FBD2_9HYPH</name>
<dbReference type="PIRSF" id="PIRSF001332">
    <property type="entry name" value="Acetolac_decarb"/>
    <property type="match status" value="1"/>
</dbReference>
<comment type="similarity">
    <text evidence="3 9">Belongs to the alpha-acetolactate decarboxylase family.</text>
</comment>
<keyword evidence="7 9" id="KW-0005">Acetoin biosynthesis</keyword>
<dbReference type="InterPro" id="IPR005128">
    <property type="entry name" value="Acetolactate_a_deCO2ase"/>
</dbReference>
<evidence type="ECO:0000256" key="1">
    <source>
        <dbReference type="ARBA" id="ARBA00001784"/>
    </source>
</evidence>
<dbReference type="PANTHER" id="PTHR35524:SF1">
    <property type="entry name" value="ALPHA-ACETOLACTATE DECARBOXYLASE"/>
    <property type="match status" value="1"/>
</dbReference>
<dbReference type="SUPFAM" id="SSF117856">
    <property type="entry name" value="AF0104/ALDC/Ptd012-like"/>
    <property type="match status" value="1"/>
</dbReference>
<protein>
    <recommendedName>
        <fullName evidence="5 9">Alpha-acetolactate decarboxylase</fullName>
        <ecNumber evidence="4 9">4.1.1.5</ecNumber>
    </recommendedName>
</protein>
<dbReference type="NCBIfam" id="TIGR01252">
    <property type="entry name" value="acetolac_decarb"/>
    <property type="match status" value="1"/>
</dbReference>
<evidence type="ECO:0000256" key="7">
    <source>
        <dbReference type="ARBA" id="ARBA00023061"/>
    </source>
</evidence>
<proteinExistence type="inferred from homology"/>
<comment type="pathway">
    <text evidence="2 9">Polyol metabolism; (R,R)-butane-2,3-diol biosynthesis; (R,R)-butane-2,3-diol from pyruvate: step 2/3.</text>
</comment>
<evidence type="ECO:0000256" key="5">
    <source>
        <dbReference type="ARBA" id="ARBA00020164"/>
    </source>
</evidence>
<evidence type="ECO:0000256" key="9">
    <source>
        <dbReference type="PIRNR" id="PIRNR001332"/>
    </source>
</evidence>
<evidence type="ECO:0000256" key="2">
    <source>
        <dbReference type="ARBA" id="ARBA00005170"/>
    </source>
</evidence>
<evidence type="ECO:0000313" key="10">
    <source>
        <dbReference type="EMBL" id="OLY44303.1"/>
    </source>
</evidence>
<comment type="caution">
    <text evidence="10">The sequence shown here is derived from an EMBL/GenBank/DDBJ whole genome shotgun (WGS) entry which is preliminary data.</text>
</comment>
<comment type="catalytic activity">
    <reaction evidence="1 9">
        <text>(2S)-2-acetolactate + H(+) = (R)-acetoin + CO2</text>
        <dbReference type="Rhea" id="RHEA:21580"/>
        <dbReference type="ChEBI" id="CHEBI:15378"/>
        <dbReference type="ChEBI" id="CHEBI:15686"/>
        <dbReference type="ChEBI" id="CHEBI:16526"/>
        <dbReference type="ChEBI" id="CHEBI:58476"/>
        <dbReference type="EC" id="4.1.1.5"/>
    </reaction>
</comment>
<organism evidence="10 11">
    <name type="scientific">Bartonella apis</name>
    <dbReference type="NCBI Taxonomy" id="1686310"/>
    <lineage>
        <taxon>Bacteria</taxon>
        <taxon>Pseudomonadati</taxon>
        <taxon>Pseudomonadota</taxon>
        <taxon>Alphaproteobacteria</taxon>
        <taxon>Hyphomicrobiales</taxon>
        <taxon>Bartonellaceae</taxon>
        <taxon>Bartonella</taxon>
    </lineage>
</organism>
<evidence type="ECO:0000313" key="11">
    <source>
        <dbReference type="Proteomes" id="UP000187344"/>
    </source>
</evidence>
<dbReference type="CDD" id="cd17299">
    <property type="entry name" value="acetolactate_decarboxylase"/>
    <property type="match status" value="1"/>
</dbReference>
<keyword evidence="8 9" id="KW-0456">Lyase</keyword>
<keyword evidence="6 9" id="KW-0210">Decarboxylase</keyword>
<dbReference type="Gene3D" id="3.30.1330.80">
    <property type="entry name" value="Hypothetical protein, similar to alpha- acetolactate decarboxylase, domain 2"/>
    <property type="match status" value="2"/>
</dbReference>
<dbReference type="PANTHER" id="PTHR35524">
    <property type="entry name" value="ALPHA-ACETOLACTATE DECARBOXYLASE"/>
    <property type="match status" value="1"/>
</dbReference>